<evidence type="ECO:0000313" key="1">
    <source>
        <dbReference type="EMBL" id="WNZ22185.1"/>
    </source>
</evidence>
<name>A0AA97AEL7_9CYAN</name>
<organism evidence="1">
    <name type="scientific">Leptolyngbya sp. NK1-12</name>
    <dbReference type="NCBI Taxonomy" id="2547451"/>
    <lineage>
        <taxon>Bacteria</taxon>
        <taxon>Bacillati</taxon>
        <taxon>Cyanobacteriota</taxon>
        <taxon>Cyanophyceae</taxon>
        <taxon>Leptolyngbyales</taxon>
        <taxon>Leptolyngbyaceae</taxon>
        <taxon>Leptolyngbya group</taxon>
        <taxon>Leptolyngbya</taxon>
    </lineage>
</organism>
<dbReference type="NCBIfam" id="NF045647">
    <property type="entry name" value="alr0857_fam"/>
    <property type="match status" value="1"/>
</dbReference>
<dbReference type="EMBL" id="CP053586">
    <property type="protein sequence ID" value="WNZ22185.1"/>
    <property type="molecule type" value="Genomic_DNA"/>
</dbReference>
<dbReference type="InterPro" id="IPR054664">
    <property type="entry name" value="Alr0857-like"/>
</dbReference>
<accession>A0AA97AEL7</accession>
<reference evidence="1" key="1">
    <citation type="submission" date="2020-05" db="EMBL/GenBank/DDBJ databases">
        <authorList>
            <person name="Zhu T."/>
            <person name="Keshari N."/>
            <person name="Lu X."/>
        </authorList>
    </citation>
    <scope>NUCLEOTIDE SEQUENCE</scope>
    <source>
        <strain evidence="1">NK1-12</strain>
    </source>
</reference>
<proteinExistence type="predicted"/>
<dbReference type="RefSeq" id="WP_316433584.1">
    <property type="nucleotide sequence ID" value="NZ_CP053586.1"/>
</dbReference>
<sequence>MLKLNYTEVGLYMERTLTTPELLIAQRVVLAMRLGQSFHVEPGCACFLLRADLRELKVLETALQRELSSTVTLLPVDREFVEVSLTGSWIAEDRDAHEGMFLTLMSDRTEFLIYRLWQISAAHISSLA</sequence>
<dbReference type="AlphaFoldDB" id="A0AA97AEL7"/>
<protein>
    <submittedName>
        <fullName evidence="1">Uncharacterized protein</fullName>
    </submittedName>
</protein>
<gene>
    <name evidence="1" type="ORF">HJG54_04445</name>
</gene>